<dbReference type="Pfam" id="PF04463">
    <property type="entry name" value="2-thiour_desulf"/>
    <property type="match status" value="1"/>
</dbReference>
<dbReference type="Pfam" id="PF08349">
    <property type="entry name" value="DUF1722"/>
    <property type="match status" value="1"/>
</dbReference>
<accession>A0A932I370</accession>
<evidence type="ECO:0000313" key="3">
    <source>
        <dbReference type="Proteomes" id="UP000782312"/>
    </source>
</evidence>
<sequence>MRKFPRPVVVLSQCLELAPCRYDGERIPFPFLRKLAAHVELRPVCPEVEIGLGVPRDPIRVIERGGERTLLQPATGRDLTRAMRRFAEKFLGGLGGADGFILKSRSPSCGIGDVKRYAGAEAAKPIGKGAGFFAEEALARFPGLAVEDEARLGNPLIRERFLTRLFALARFRAVKERPSAAALARFQEANRLLLLARHKREAKALEKIAANRKRRPLPEAMEEYERHLHAALARPARRASAADVLRQSVGAAGSPLRPSERARFLRAIERYREGRAPLSAALRPLRDWIGRDETLAGQTLFSPFPPDLEDTGGESAIA</sequence>
<gene>
    <name evidence="2" type="ORF">HYZ11_12200</name>
</gene>
<reference evidence="2" key="1">
    <citation type="submission" date="2020-07" db="EMBL/GenBank/DDBJ databases">
        <title>Huge and variable diversity of episymbiotic CPR bacteria and DPANN archaea in groundwater ecosystems.</title>
        <authorList>
            <person name="He C.Y."/>
            <person name="Keren R."/>
            <person name="Whittaker M."/>
            <person name="Farag I.F."/>
            <person name="Doudna J."/>
            <person name="Cate J.H.D."/>
            <person name="Banfield J.F."/>
        </authorList>
    </citation>
    <scope>NUCLEOTIDE SEQUENCE</scope>
    <source>
        <strain evidence="2">NC_groundwater_763_Ag_S-0.2um_68_21</strain>
    </source>
</reference>
<feature type="domain" description="DUF1722" evidence="1">
    <location>
        <begin position="192"/>
        <end position="305"/>
    </location>
</feature>
<name>A0A932I370_UNCTE</name>
<evidence type="ECO:0000313" key="2">
    <source>
        <dbReference type="EMBL" id="MBI3128359.1"/>
    </source>
</evidence>
<dbReference type="AlphaFoldDB" id="A0A932I370"/>
<dbReference type="EMBL" id="JACPUR010000028">
    <property type="protein sequence ID" value="MBI3128359.1"/>
    <property type="molecule type" value="Genomic_DNA"/>
</dbReference>
<dbReference type="Proteomes" id="UP000782312">
    <property type="component" value="Unassembled WGS sequence"/>
</dbReference>
<evidence type="ECO:0000259" key="1">
    <source>
        <dbReference type="Pfam" id="PF08349"/>
    </source>
</evidence>
<proteinExistence type="predicted"/>
<dbReference type="PANTHER" id="PTHR30087:SF0">
    <property type="entry name" value="INNER MEMBRANE PROTEIN"/>
    <property type="match status" value="1"/>
</dbReference>
<comment type="caution">
    <text evidence="2">The sequence shown here is derived from an EMBL/GenBank/DDBJ whole genome shotgun (WGS) entry which is preliminary data.</text>
</comment>
<dbReference type="InterPro" id="IPR013560">
    <property type="entry name" value="DUF1722"/>
</dbReference>
<dbReference type="InterPro" id="IPR007553">
    <property type="entry name" value="2-thiour_desulf"/>
</dbReference>
<dbReference type="PANTHER" id="PTHR30087">
    <property type="entry name" value="INNER MEMBRANE PROTEIN"/>
    <property type="match status" value="1"/>
</dbReference>
<protein>
    <submittedName>
        <fullName evidence="2">DUF1722 domain-containing protein</fullName>
    </submittedName>
</protein>
<organism evidence="2 3">
    <name type="scientific">Tectimicrobiota bacterium</name>
    <dbReference type="NCBI Taxonomy" id="2528274"/>
    <lineage>
        <taxon>Bacteria</taxon>
        <taxon>Pseudomonadati</taxon>
        <taxon>Nitrospinota/Tectimicrobiota group</taxon>
        <taxon>Candidatus Tectimicrobiota</taxon>
    </lineage>
</organism>